<dbReference type="Proteomes" id="UP000583929">
    <property type="component" value="Unassembled WGS sequence"/>
</dbReference>
<dbReference type="SUPFAM" id="SSF51905">
    <property type="entry name" value="FAD/NAD(P)-binding domain"/>
    <property type="match status" value="1"/>
</dbReference>
<comment type="similarity">
    <text evidence="3">Belongs to the GMC oxidoreductase family.</text>
</comment>
<evidence type="ECO:0000256" key="7">
    <source>
        <dbReference type="ARBA" id="ARBA00022729"/>
    </source>
</evidence>
<evidence type="ECO:0000256" key="2">
    <source>
        <dbReference type="ARBA" id="ARBA00001974"/>
    </source>
</evidence>
<evidence type="ECO:0000256" key="1">
    <source>
        <dbReference type="ARBA" id="ARBA00001147"/>
    </source>
</evidence>
<dbReference type="Pfam" id="PF00732">
    <property type="entry name" value="GMC_oxred_N"/>
    <property type="match status" value="1"/>
</dbReference>
<dbReference type="EC" id="4.1.2.10" evidence="5"/>
<dbReference type="InterPro" id="IPR036188">
    <property type="entry name" value="FAD/NAD-bd_sf"/>
</dbReference>
<evidence type="ECO:0000256" key="6">
    <source>
        <dbReference type="ARBA" id="ARBA00022630"/>
    </source>
</evidence>
<gene>
    <name evidence="15" type="ORF">F8388_026376</name>
    <name evidence="16" type="ORF">G4B88_030932</name>
</gene>
<feature type="binding site" evidence="12">
    <location>
        <position position="91"/>
    </location>
    <ligand>
        <name>FAD</name>
        <dbReference type="ChEBI" id="CHEBI:57692"/>
    </ligand>
</feature>
<comment type="catalytic activity">
    <reaction evidence="1">
        <text>(R)-mandelonitrile = benzaldehyde + hydrogen cyanide</text>
        <dbReference type="Rhea" id="RHEA:18313"/>
        <dbReference type="ChEBI" id="CHEBI:17169"/>
        <dbReference type="ChEBI" id="CHEBI:18407"/>
        <dbReference type="ChEBI" id="CHEBI:18450"/>
        <dbReference type="EC" id="4.1.2.10"/>
    </reaction>
</comment>
<feature type="binding site" evidence="12">
    <location>
        <position position="480"/>
    </location>
    <ligand>
        <name>FAD</name>
        <dbReference type="ChEBI" id="CHEBI:57692"/>
    </ligand>
</feature>
<dbReference type="AlphaFoldDB" id="A0A7J6E938"/>
<dbReference type="SUPFAM" id="SSF54373">
    <property type="entry name" value="FAD-linked reductases, C-terminal domain"/>
    <property type="match status" value="1"/>
</dbReference>
<evidence type="ECO:0000256" key="10">
    <source>
        <dbReference type="ARBA" id="ARBA00023180"/>
    </source>
</evidence>
<dbReference type="PIRSF" id="PIRSF000137">
    <property type="entry name" value="Alcohol_oxidase"/>
    <property type="match status" value="1"/>
</dbReference>
<dbReference type="PANTHER" id="PTHR45968">
    <property type="entry name" value="OSJNBA0019K04.7 PROTEIN"/>
    <property type="match status" value="1"/>
</dbReference>
<dbReference type="InterPro" id="IPR007867">
    <property type="entry name" value="GMC_OxRtase_C"/>
</dbReference>
<dbReference type="PANTHER" id="PTHR45968:SF23">
    <property type="entry name" value="GLUCOSE-METHANOL-CHOLINE OXIDOREDUCTASE N-TERMINAL DOMAIN-CONTAINING PROTEIN"/>
    <property type="match status" value="1"/>
</dbReference>
<comment type="subunit">
    <text evidence="4">Monomer.</text>
</comment>
<keyword evidence="7" id="KW-0732">Signal</keyword>
<proteinExistence type="inferred from homology"/>
<feature type="domain" description="Glucose-methanol-choline oxidoreductase N-terminal" evidence="14">
    <location>
        <begin position="248"/>
        <end position="262"/>
    </location>
</feature>
<dbReference type="Gene3D" id="3.50.50.60">
    <property type="entry name" value="FAD/NAD(P)-binding domain"/>
    <property type="match status" value="1"/>
</dbReference>
<dbReference type="Proteomes" id="UP000525078">
    <property type="component" value="Unassembled WGS sequence"/>
</dbReference>
<dbReference type="Pfam" id="PF05199">
    <property type="entry name" value="GMC_oxred_C"/>
    <property type="match status" value="1"/>
</dbReference>
<dbReference type="PROSITE" id="PS00624">
    <property type="entry name" value="GMC_OXRED_2"/>
    <property type="match status" value="1"/>
</dbReference>
<feature type="binding site" evidence="12">
    <location>
        <begin position="451"/>
        <end position="452"/>
    </location>
    <ligand>
        <name>FAD</name>
        <dbReference type="ChEBI" id="CHEBI:57692"/>
    </ligand>
</feature>
<evidence type="ECO:0000313" key="16">
    <source>
        <dbReference type="EMBL" id="KAF4354866.1"/>
    </source>
</evidence>
<dbReference type="Gene3D" id="3.30.410.40">
    <property type="match status" value="1"/>
</dbReference>
<evidence type="ECO:0000256" key="11">
    <source>
        <dbReference type="ARBA" id="ARBA00023239"/>
    </source>
</evidence>
<evidence type="ECO:0000256" key="12">
    <source>
        <dbReference type="PIRSR" id="PIRSR000137-2"/>
    </source>
</evidence>
<evidence type="ECO:0000259" key="14">
    <source>
        <dbReference type="PROSITE" id="PS00624"/>
    </source>
</evidence>
<evidence type="ECO:0000256" key="13">
    <source>
        <dbReference type="PIRSR" id="PIRSR000137-3"/>
    </source>
</evidence>
<feature type="binding site" evidence="12">
    <location>
        <begin position="44"/>
        <end position="45"/>
    </location>
    <ligand>
        <name>FAD</name>
        <dbReference type="ChEBI" id="CHEBI:57692"/>
    </ligand>
</feature>
<comment type="cofactor">
    <cofactor evidence="2 12">
        <name>FAD</name>
        <dbReference type="ChEBI" id="CHEBI:57692"/>
    </cofactor>
</comment>
<dbReference type="PROSITE" id="PS51257">
    <property type="entry name" value="PROKAR_LIPOPROTEIN"/>
    <property type="match status" value="1"/>
</dbReference>
<evidence type="ECO:0000313" key="18">
    <source>
        <dbReference type="Proteomes" id="UP000583929"/>
    </source>
</evidence>
<dbReference type="EMBL" id="JAATIQ010000469">
    <property type="protein sequence ID" value="KAF4354866.1"/>
    <property type="molecule type" value="Genomic_DNA"/>
</dbReference>
<accession>A0A7J6E938</accession>
<name>A0A7J6E938_CANSA</name>
<keyword evidence="8 12" id="KW-0274">FAD</keyword>
<evidence type="ECO:0000256" key="5">
    <source>
        <dbReference type="ARBA" id="ARBA00013074"/>
    </source>
</evidence>
<dbReference type="InterPro" id="IPR000172">
    <property type="entry name" value="GMC_OxRdtase_N"/>
</dbReference>
<evidence type="ECO:0000313" key="17">
    <source>
        <dbReference type="Proteomes" id="UP000525078"/>
    </source>
</evidence>
<dbReference type="GO" id="GO:0016614">
    <property type="term" value="F:oxidoreductase activity, acting on CH-OH group of donors"/>
    <property type="evidence" value="ECO:0007669"/>
    <property type="project" value="InterPro"/>
</dbReference>
<comment type="caution">
    <text evidence="16">The sequence shown here is derived from an EMBL/GenBank/DDBJ whole genome shotgun (WGS) entry which is preliminary data.</text>
</comment>
<keyword evidence="6" id="KW-0285">Flavoprotein</keyword>
<organism evidence="16 18">
    <name type="scientific">Cannabis sativa</name>
    <name type="common">Hemp</name>
    <name type="synonym">Marijuana</name>
    <dbReference type="NCBI Taxonomy" id="3483"/>
    <lineage>
        <taxon>Eukaryota</taxon>
        <taxon>Viridiplantae</taxon>
        <taxon>Streptophyta</taxon>
        <taxon>Embryophyta</taxon>
        <taxon>Tracheophyta</taxon>
        <taxon>Spermatophyta</taxon>
        <taxon>Magnoliopsida</taxon>
        <taxon>eudicotyledons</taxon>
        <taxon>Gunneridae</taxon>
        <taxon>Pentapetalae</taxon>
        <taxon>rosids</taxon>
        <taxon>fabids</taxon>
        <taxon>Rosales</taxon>
        <taxon>Cannabaceae</taxon>
        <taxon>Cannabis</taxon>
    </lineage>
</organism>
<keyword evidence="10" id="KW-0325">Glycoprotein</keyword>
<dbReference type="GO" id="GO:0050660">
    <property type="term" value="F:flavin adenine dinucleotide binding"/>
    <property type="evidence" value="ECO:0007669"/>
    <property type="project" value="InterPro"/>
</dbReference>
<keyword evidence="9 13" id="KW-1015">Disulfide bond</keyword>
<evidence type="ECO:0000256" key="3">
    <source>
        <dbReference type="ARBA" id="ARBA00010790"/>
    </source>
</evidence>
<keyword evidence="18" id="KW-1185">Reference proteome</keyword>
<protein>
    <recommendedName>
        <fullName evidence="5">(R)-mandelonitrile lyase</fullName>
        <ecNumber evidence="5">4.1.2.10</ecNumber>
    </recommendedName>
</protein>
<dbReference type="GO" id="GO:0046593">
    <property type="term" value="F:mandelonitrile lyase activity"/>
    <property type="evidence" value="ECO:0007669"/>
    <property type="project" value="UniProtKB-EC"/>
</dbReference>
<dbReference type="EMBL" id="JAATIP010000305">
    <property type="protein sequence ID" value="KAF4352834.1"/>
    <property type="molecule type" value="Genomic_DNA"/>
</dbReference>
<dbReference type="InterPro" id="IPR012132">
    <property type="entry name" value="GMC_OxRdtase"/>
</dbReference>
<dbReference type="InterPro" id="IPR051871">
    <property type="entry name" value="GMC_Oxidoreductase-Related"/>
</dbReference>
<feature type="binding site" evidence="12">
    <location>
        <position position="206"/>
    </location>
    <ligand>
        <name>FAD</name>
        <dbReference type="ChEBI" id="CHEBI:57692"/>
    </ligand>
</feature>
<evidence type="ECO:0000256" key="9">
    <source>
        <dbReference type="ARBA" id="ARBA00023157"/>
    </source>
</evidence>
<reference evidence="17 18" key="1">
    <citation type="journal article" date="2020" name="bioRxiv">
        <title>Sequence and annotation of 42 cannabis genomes reveals extensive copy number variation in cannabinoid synthesis and pathogen resistance genes.</title>
        <authorList>
            <person name="Mckernan K.J."/>
            <person name="Helbert Y."/>
            <person name="Kane L.T."/>
            <person name="Ebling H."/>
            <person name="Zhang L."/>
            <person name="Liu B."/>
            <person name="Eaton Z."/>
            <person name="Mclaughlin S."/>
            <person name="Kingan S."/>
            <person name="Baybayan P."/>
            <person name="Concepcion G."/>
            <person name="Jordan M."/>
            <person name="Riva A."/>
            <person name="Barbazuk W."/>
            <person name="Harkins T."/>
        </authorList>
    </citation>
    <scope>NUCLEOTIDE SEQUENCE [LARGE SCALE GENOMIC DNA]</scope>
    <source>
        <strain evidence="17 18">cv. Jamaican Lion 4</strain>
        <strain evidence="16">Father</strain>
        <strain evidence="15">Mother</strain>
        <tissue evidence="16">Leaf</tissue>
    </source>
</reference>
<evidence type="ECO:0000256" key="8">
    <source>
        <dbReference type="ARBA" id="ARBA00022827"/>
    </source>
</evidence>
<evidence type="ECO:0000256" key="4">
    <source>
        <dbReference type="ARBA" id="ARBA00011245"/>
    </source>
</evidence>
<evidence type="ECO:0000313" key="15">
    <source>
        <dbReference type="EMBL" id="KAF4352834.1"/>
    </source>
</evidence>
<keyword evidence="11" id="KW-0456">Lyase</keyword>
<sequence length="525" mass="56860">MKSVYNATDLPLVEKYDYIVIGGGTAGCPLAATLSENYSVLVLERGNVPQAHPDTLVASGIFTNLVEEDDGTTPAQRFTSKDGVENVRGRVLGGSSMINAAFYSEADEDFLAMSGVDWDMEEVEKAYEWVRKSLVSYSNLSVWQFAAKDAFVEAGIGPDNGITLEHKVGVKQSGSTFDEMGRRHGAVELLNNGNLKNLKIAIHASVNKIIFSSKFSNPSAIGVMYTDSKGKSHKALIRNKGEVIVSAGALGSPQLLLLSGIGPKSYLSSQNISIVLSQPNVGKFMADNPRNSLNLIIPFPLDASTSGQLVAITKDYYIETNSYTMPFSPTVLPFGFYPNPLSPPQLTLAVFAEKVVGPLSTGALWLASATDVKVAPHVKFNYFSNSVDLARCVSATKKFGELLKTKSMDQFKYTDLNGNRDFMFLGPLLPTNQLNDSSIEDYCRSSVTTFWHYHGGCLVGKVVDGEFKVIGTNSLRVVDGSTFNMWMVVDGAGKDGNSGCAVLMVDDQIHNRSLRTELVSGRDSL</sequence>
<feature type="disulfide bond" evidence="13">
    <location>
        <begin position="392"/>
        <end position="443"/>
    </location>
</feature>